<accession>A0ABQ6LJ16</accession>
<sequence>MSYQKTQKYPINGLAEYCCNDPVSNGSEVTCNSASGSPFFVPDATLVAGYAALANVSSLSASTSASNSTSSSSSSSSNSRDVAIGAGVGVPLGVIALGAIAWALWERRARTKGLAAAAAAAASGGGSVRAGSWAGGYGAVATSVAGSNSQYGIQQYETGQWKNAARPAELTTSARTHELAS</sequence>
<organism evidence="2 3">
    <name type="scientific">Aspergillus oryzae var. brunneus</name>
    <dbReference type="NCBI Taxonomy" id="332754"/>
    <lineage>
        <taxon>Eukaryota</taxon>
        <taxon>Fungi</taxon>
        <taxon>Dikarya</taxon>
        <taxon>Ascomycota</taxon>
        <taxon>Pezizomycotina</taxon>
        <taxon>Eurotiomycetes</taxon>
        <taxon>Eurotiomycetidae</taxon>
        <taxon>Eurotiales</taxon>
        <taxon>Aspergillaceae</taxon>
        <taxon>Aspergillus</taxon>
        <taxon>Aspergillus subgen. Circumdati</taxon>
    </lineage>
</organism>
<dbReference type="Proteomes" id="UP001165189">
    <property type="component" value="Unassembled WGS sequence"/>
</dbReference>
<name>A0ABQ6LJ16_ASPOZ</name>
<dbReference type="EMBL" id="BSYB01000122">
    <property type="protein sequence ID" value="GMG55341.1"/>
    <property type="molecule type" value="Genomic_DNA"/>
</dbReference>
<gene>
    <name evidence="2" type="ORF">Aory05_001350900</name>
</gene>
<comment type="caution">
    <text evidence="2">The sequence shown here is derived from an EMBL/GenBank/DDBJ whole genome shotgun (WGS) entry which is preliminary data.</text>
</comment>
<evidence type="ECO:0000256" key="1">
    <source>
        <dbReference type="SAM" id="Phobius"/>
    </source>
</evidence>
<keyword evidence="1" id="KW-0472">Membrane</keyword>
<keyword evidence="1" id="KW-0812">Transmembrane</keyword>
<protein>
    <submittedName>
        <fullName evidence="2">Unnamed protein product</fullName>
    </submittedName>
</protein>
<evidence type="ECO:0000313" key="2">
    <source>
        <dbReference type="EMBL" id="GMG55341.1"/>
    </source>
</evidence>
<keyword evidence="3" id="KW-1185">Reference proteome</keyword>
<keyword evidence="1" id="KW-1133">Transmembrane helix</keyword>
<reference evidence="2" key="1">
    <citation type="submission" date="2023-04" db="EMBL/GenBank/DDBJ databases">
        <title>Aspergillus oryzae var. brunneus NBRC 4377.</title>
        <authorList>
            <person name="Ichikawa N."/>
            <person name="Sato H."/>
            <person name="Tonouchi N."/>
        </authorList>
    </citation>
    <scope>NUCLEOTIDE SEQUENCE</scope>
    <source>
        <strain evidence="2">NBRC 4377</strain>
    </source>
</reference>
<evidence type="ECO:0000313" key="3">
    <source>
        <dbReference type="Proteomes" id="UP001165189"/>
    </source>
</evidence>
<proteinExistence type="predicted"/>
<feature type="transmembrane region" description="Helical" evidence="1">
    <location>
        <begin position="82"/>
        <end position="105"/>
    </location>
</feature>